<dbReference type="Proteomes" id="UP000176221">
    <property type="component" value="Unassembled WGS sequence"/>
</dbReference>
<evidence type="ECO:0000313" key="1">
    <source>
        <dbReference type="EMBL" id="OHA34929.1"/>
    </source>
</evidence>
<sequence>MPENLRLVHHYADALDGSTAKALCLFEPKKAGTRLGVPHAAAILDVNCKVVSQRYIAEVGYPIVGEEACSRLAVEHYFIHSSGKRKVGALRDNDKGDSPVTLSHFPDFLEKREESFDSGFVAGKCDCSLRLPVKKFFKSGACVVRCYCRHGKPLLS</sequence>
<dbReference type="AlphaFoldDB" id="A0A1G2NHJ1"/>
<protein>
    <submittedName>
        <fullName evidence="1">Uncharacterized protein</fullName>
    </submittedName>
</protein>
<gene>
    <name evidence="1" type="ORF">A2928_02410</name>
</gene>
<evidence type="ECO:0000313" key="2">
    <source>
        <dbReference type="Proteomes" id="UP000176221"/>
    </source>
</evidence>
<proteinExistence type="predicted"/>
<name>A0A1G2NHJ1_9BACT</name>
<accession>A0A1G2NHJ1</accession>
<dbReference type="EMBL" id="MHRX01000003">
    <property type="protein sequence ID" value="OHA34929.1"/>
    <property type="molecule type" value="Genomic_DNA"/>
</dbReference>
<comment type="caution">
    <text evidence="1">The sequence shown here is derived from an EMBL/GenBank/DDBJ whole genome shotgun (WGS) entry which is preliminary data.</text>
</comment>
<reference evidence="1 2" key="1">
    <citation type="journal article" date="2016" name="Nat. Commun.">
        <title>Thousands of microbial genomes shed light on interconnected biogeochemical processes in an aquifer system.</title>
        <authorList>
            <person name="Anantharaman K."/>
            <person name="Brown C.T."/>
            <person name="Hug L.A."/>
            <person name="Sharon I."/>
            <person name="Castelle C.J."/>
            <person name="Probst A.J."/>
            <person name="Thomas B.C."/>
            <person name="Singh A."/>
            <person name="Wilkins M.J."/>
            <person name="Karaoz U."/>
            <person name="Brodie E.L."/>
            <person name="Williams K.H."/>
            <person name="Hubbard S.S."/>
            <person name="Banfield J.F."/>
        </authorList>
    </citation>
    <scope>NUCLEOTIDE SEQUENCE [LARGE SCALE GENOMIC DNA]</scope>
</reference>
<organism evidence="1 2">
    <name type="scientific">Candidatus Taylorbacteria bacterium RIFCSPLOWO2_01_FULL_45_15b</name>
    <dbReference type="NCBI Taxonomy" id="1802319"/>
    <lineage>
        <taxon>Bacteria</taxon>
        <taxon>Candidatus Tayloriibacteriota</taxon>
    </lineage>
</organism>